<evidence type="ECO:0000313" key="8">
    <source>
        <dbReference type="EMBL" id="EIC28414.1"/>
    </source>
</evidence>
<dbReference type="Pfam" id="PF01797">
    <property type="entry name" value="Y1_Tnp"/>
    <property type="match status" value="1"/>
</dbReference>
<keyword evidence="4" id="KW-0949">S-adenosyl-L-methionine</keyword>
<dbReference type="SMART" id="SM01321">
    <property type="entry name" value="Y1_Tnp"/>
    <property type="match status" value="1"/>
</dbReference>
<dbReference type="RefSeq" id="WP_005369413.1">
    <property type="nucleotide sequence ID" value="NZ_CM001475.1"/>
</dbReference>
<dbReference type="InterPro" id="IPR036515">
    <property type="entry name" value="Transposase_17_sf"/>
</dbReference>
<sequence length="1897" mass="217182">MNWIGITNENEFYSQHYLSEIFTGDVRGVLEAWGNQETEARETAREQNLKEPGYRAPYNRLNAFWREALNQLDSIQRPQPPTERLAKGRALIRQLLNIFDLPFQATRQPLSGNDDLELPLLGELRAPQGEPLLWVLEAQSLDEGDEFDADPLSLSIHPAQLTSLSAIPVAKTLAGSDAPDWQKLLSTAVFTQTRPPRWVLLVSPFQWLLLDRAKFAQHRLLRFDWKELFTRRETDTLKAVSVLLHKESLLDAQGQSLLDTLDENAHKHAYGVSEDLKYALRECIELLGNEAAQQLIEQARADKKGIFTGKDALDREELTRQCLRYMYRLLFLFYIEARPDLGYAPTDSDVYLKGYSLEALRDLELMPLTSEVERNGHYLHHSIQMLFRLVGEGTEHKPEQNLFMIGQQTGRDAFELAPLKSHLFDPNRTALLDKVVFPNHILQRVIQLMSLSRPAKGKRRRGRISYAQLGINQLGAVYEALLSYRGFFAQDDLYEVKKADTDPDDLDTGYFVTREALEDYADNERVYDRNERGEKVLRLHKKGSFIYRLAGRDRQKSASYYTPEVLTRSLVKYALKELFKEQFEPLPDDRARAEKLLTLKVCEPAMGSAAFLNEAINQLAEKYLELMQSALNERIPQHQYREELQKVKMYLADNCVFGIDLNPVAVELAEVSLWLNALSKDRFVPWFGLQLYCGNSLIGARREVFASDRLNRKSGDEDCWLNRAPQAVPMSVPRRSGQIWHFLLPDSGMANYSDKEVKSLYPDQIKAISAWRKGFIKPFDKTDLERLEKLSAKVEELWHEHARSLAGLRKKTTDPYRIYGFELSGQPTSLGFKDQVLAQELEAKGLENASAYRRLKLVMDYWCALWFWPIHDAFDLPSREEWLFDLETLLLGDTVPVGPSGEQMELFTEAQPRQEAVPFVNRFGVVNLNKLFNASPRLKRADEIAGQRRFFHWHLAFADIFAGTVATASGRSSPNATPLNLGYYSPKDPVAVYAGNLPHWRQEGVTYFVTFRTADSLPQTLLDRWRAERDAWLSAHPKPHSDDEKREYHERFTERLHQCLDNGYGACLLAEPQYKQLVENALRHFDGERYSLDEFVVMPNHVHVLVAPLGKHQLSEITQSWKSFTAHEINKRAGKTGTFWQKESFDHIVRNPEQMERIRQYIRDNPKVLRGSERGDERRDAAATVAAASRRSRHHGGFDLILGNPPWLKVEWNSGAVLGDFEPRFVLKNHSAKQLADLREETFHRIPELEAAWRSEFEESEGTQNFLNAVCNYPELKGMQTNLYKCFLPRAWANGSAKGVSGFVHPEGVYDDPNGGQFRSEIYQRLRLHAQYQNEFTLFVGTNDHGRLRFGTHIYLAKADPKVKFLSINNLFTPKTLDACFNHDGTGEIPGIKEETEDADGKVKTRWNTQGHRDRMISVGEHELALFAKLYDEAGTPALEARLPALHARQLLAVLEKFAAQPKRLGDLQGGYVSTVMFDETNAQKDGTIKRETRFPKHAGEWVLSGPHFFVGTPFYKTPRAECTQNSHYDVLDLETLPDDYLPRTNYVPACSVDDYLARVPKVSWVEEGEDETRRVTEYYRFVNRRMFGASSERSLITTIIPPYVAHINTCIGTTFKDIVSAITLGTVCQSIIYDFYLKSTGKTDLWESTLRFFPMISSKSAECRFLTLLCLTHSYASLWKKLWNLEFLKQRWSSNHPALSNSAGAIVAAPSPALDSRQDAAATFFANLTPEWQRHCALRIDYARRQALLEIDVLVAQALGMTLEELLTIYRVQFPVMRQYEADTWYDQNGRIVFTPSKGLVGVGLPRKVRKSDLNEGIRYGIQSTDRNEQDIALGWEDIADMKSGQVTKTFLDDTLPGGPTERTITYVAPFFKPNREVDYRIAWAFFENQVQSGPK</sequence>
<keyword evidence="3" id="KW-0808">Transferase</keyword>
<evidence type="ECO:0000256" key="4">
    <source>
        <dbReference type="ARBA" id="ARBA00022691"/>
    </source>
</evidence>
<dbReference type="PANTHER" id="PTHR33841">
    <property type="entry name" value="DNA METHYLTRANSFERASE YEEA-RELATED"/>
    <property type="match status" value="1"/>
</dbReference>
<protein>
    <recommendedName>
        <fullName evidence="1">site-specific DNA-methyltransferase (adenine-specific)</fullName>
        <ecNumber evidence="1">2.1.1.72</ecNumber>
    </recommendedName>
</protein>
<gene>
    <name evidence="8" type="ORF">Metal_0565</name>
</gene>
<dbReference type="HOGENOM" id="CLU_003916_0_0_6"/>
<name>H8GNZ2_METAL</name>
<keyword evidence="9" id="KW-1185">Reference proteome</keyword>
<reference evidence="8 9" key="1">
    <citation type="journal article" date="2013" name="Genome Announc.">
        <title>Genome Sequence of the Obligate Gammaproteobacterial Methanotroph Methylomicrobium album Strain BG8.</title>
        <authorList>
            <person name="Kits K.D."/>
            <person name="Kalyuzhnaya M.G."/>
            <person name="Klotz M.G."/>
            <person name="Jetten M.S."/>
            <person name="Op den Camp H.J."/>
            <person name="Vuilleumier S."/>
            <person name="Bringel F."/>
            <person name="Dispirito A.A."/>
            <person name="Murrell J.C."/>
            <person name="Bruce D."/>
            <person name="Cheng J.F."/>
            <person name="Copeland A."/>
            <person name="Goodwin L."/>
            <person name="Hauser L."/>
            <person name="Lajus A."/>
            <person name="Land M.L."/>
            <person name="Lapidus A."/>
            <person name="Lucas S."/>
            <person name="Medigue C."/>
            <person name="Pitluck S."/>
            <person name="Woyke T."/>
            <person name="Zeytun A."/>
            <person name="Stein L.Y."/>
        </authorList>
    </citation>
    <scope>NUCLEOTIDE SEQUENCE [LARGE SCALE GENOMIC DNA]</scope>
    <source>
        <strain evidence="8 9">BG8</strain>
    </source>
</reference>
<accession>H8GNZ2</accession>
<dbReference type="STRING" id="686340.Metal_0565"/>
<dbReference type="Gene3D" id="3.40.50.150">
    <property type="entry name" value="Vaccinia Virus protein VP39"/>
    <property type="match status" value="2"/>
</dbReference>
<dbReference type="InterPro" id="IPR029063">
    <property type="entry name" value="SAM-dependent_MTases_sf"/>
</dbReference>
<evidence type="ECO:0000256" key="2">
    <source>
        <dbReference type="ARBA" id="ARBA00022603"/>
    </source>
</evidence>
<dbReference type="PANTHER" id="PTHR33841:SF5">
    <property type="entry name" value="DNA METHYLASE (MODIFICATION METHYLASE) (METHYLTRANSFERASE)-RELATED"/>
    <property type="match status" value="1"/>
</dbReference>
<dbReference type="eggNOG" id="COG1002">
    <property type="taxonomic scope" value="Bacteria"/>
</dbReference>
<dbReference type="eggNOG" id="COG2890">
    <property type="taxonomic scope" value="Bacteria"/>
</dbReference>
<dbReference type="PROSITE" id="PS00092">
    <property type="entry name" value="N6_MTASE"/>
    <property type="match status" value="1"/>
</dbReference>
<dbReference type="EMBL" id="CM001475">
    <property type="protein sequence ID" value="EIC28414.1"/>
    <property type="molecule type" value="Genomic_DNA"/>
</dbReference>
<dbReference type="GO" id="GO:0009007">
    <property type="term" value="F:site-specific DNA-methyltransferase (adenine-specific) activity"/>
    <property type="evidence" value="ECO:0007669"/>
    <property type="project" value="UniProtKB-EC"/>
</dbReference>
<proteinExistence type="predicted"/>
<dbReference type="InterPro" id="IPR002052">
    <property type="entry name" value="DNA_methylase_N6_adenine_CS"/>
</dbReference>
<feature type="domain" description="Transposase IS200-like" evidence="7">
    <location>
        <begin position="1002"/>
        <end position="1165"/>
    </location>
</feature>
<dbReference type="EC" id="2.1.1.72" evidence="1"/>
<dbReference type="SUPFAM" id="SSF143422">
    <property type="entry name" value="Transposase IS200-like"/>
    <property type="match status" value="1"/>
</dbReference>
<comment type="catalytic activity">
    <reaction evidence="6">
        <text>a 2'-deoxyadenosine in DNA + S-adenosyl-L-methionine = an N(6)-methyl-2'-deoxyadenosine in DNA + S-adenosyl-L-homocysteine + H(+)</text>
        <dbReference type="Rhea" id="RHEA:15197"/>
        <dbReference type="Rhea" id="RHEA-COMP:12418"/>
        <dbReference type="Rhea" id="RHEA-COMP:12419"/>
        <dbReference type="ChEBI" id="CHEBI:15378"/>
        <dbReference type="ChEBI" id="CHEBI:57856"/>
        <dbReference type="ChEBI" id="CHEBI:59789"/>
        <dbReference type="ChEBI" id="CHEBI:90615"/>
        <dbReference type="ChEBI" id="CHEBI:90616"/>
        <dbReference type="EC" id="2.1.1.72"/>
    </reaction>
</comment>
<dbReference type="Gene3D" id="3.30.70.1290">
    <property type="entry name" value="Transposase IS200-like"/>
    <property type="match status" value="1"/>
</dbReference>
<evidence type="ECO:0000259" key="7">
    <source>
        <dbReference type="SMART" id="SM01321"/>
    </source>
</evidence>
<dbReference type="GO" id="GO:0032259">
    <property type="term" value="P:methylation"/>
    <property type="evidence" value="ECO:0007669"/>
    <property type="project" value="UniProtKB-KW"/>
</dbReference>
<evidence type="ECO:0000313" key="9">
    <source>
        <dbReference type="Proteomes" id="UP000005090"/>
    </source>
</evidence>
<evidence type="ECO:0000256" key="5">
    <source>
        <dbReference type="ARBA" id="ARBA00022747"/>
    </source>
</evidence>
<dbReference type="eggNOG" id="COG1943">
    <property type="taxonomic scope" value="Bacteria"/>
</dbReference>
<dbReference type="REBASE" id="62996">
    <property type="entry name" value="MalBG8ORF565P"/>
</dbReference>
<dbReference type="GO" id="GO:0004803">
    <property type="term" value="F:transposase activity"/>
    <property type="evidence" value="ECO:0007669"/>
    <property type="project" value="InterPro"/>
</dbReference>
<organism evidence="8 9">
    <name type="scientific">Methylomicrobium album BG8</name>
    <dbReference type="NCBI Taxonomy" id="686340"/>
    <lineage>
        <taxon>Bacteria</taxon>
        <taxon>Pseudomonadati</taxon>
        <taxon>Pseudomonadota</taxon>
        <taxon>Gammaproteobacteria</taxon>
        <taxon>Methylococcales</taxon>
        <taxon>Methylococcaceae</taxon>
        <taxon>Methylomicrobium</taxon>
    </lineage>
</organism>
<evidence type="ECO:0000256" key="1">
    <source>
        <dbReference type="ARBA" id="ARBA00011900"/>
    </source>
</evidence>
<keyword evidence="5" id="KW-0680">Restriction system</keyword>
<dbReference type="GO" id="GO:0006313">
    <property type="term" value="P:DNA transposition"/>
    <property type="evidence" value="ECO:0007669"/>
    <property type="project" value="InterPro"/>
</dbReference>
<dbReference type="InterPro" id="IPR002686">
    <property type="entry name" value="Transposase_17"/>
</dbReference>
<dbReference type="SUPFAM" id="SSF53335">
    <property type="entry name" value="S-adenosyl-L-methionine-dependent methyltransferases"/>
    <property type="match status" value="1"/>
</dbReference>
<evidence type="ECO:0000256" key="3">
    <source>
        <dbReference type="ARBA" id="ARBA00022679"/>
    </source>
</evidence>
<dbReference type="InterPro" id="IPR050953">
    <property type="entry name" value="N4_N6_ade-DNA_methylase"/>
</dbReference>
<evidence type="ECO:0000256" key="6">
    <source>
        <dbReference type="ARBA" id="ARBA00047942"/>
    </source>
</evidence>
<dbReference type="Proteomes" id="UP000005090">
    <property type="component" value="Chromosome"/>
</dbReference>
<keyword evidence="2" id="KW-0489">Methyltransferase</keyword>
<dbReference type="GO" id="GO:0003677">
    <property type="term" value="F:DNA binding"/>
    <property type="evidence" value="ECO:0007669"/>
    <property type="project" value="InterPro"/>
</dbReference>